<protein>
    <submittedName>
        <fullName evidence="1">Uncharacterized protein</fullName>
    </submittedName>
</protein>
<comment type="caution">
    <text evidence="1">The sequence shown here is derived from an EMBL/GenBank/DDBJ whole genome shotgun (WGS) entry which is preliminary data.</text>
</comment>
<name>A0AAP0KBJ2_9MAGN</name>
<proteinExistence type="predicted"/>
<dbReference type="AlphaFoldDB" id="A0AAP0KBJ2"/>
<dbReference type="EMBL" id="JBBNAG010000003">
    <property type="protein sequence ID" value="KAK9148623.1"/>
    <property type="molecule type" value="Genomic_DNA"/>
</dbReference>
<organism evidence="1 2">
    <name type="scientific">Stephania cephalantha</name>
    <dbReference type="NCBI Taxonomy" id="152367"/>
    <lineage>
        <taxon>Eukaryota</taxon>
        <taxon>Viridiplantae</taxon>
        <taxon>Streptophyta</taxon>
        <taxon>Embryophyta</taxon>
        <taxon>Tracheophyta</taxon>
        <taxon>Spermatophyta</taxon>
        <taxon>Magnoliopsida</taxon>
        <taxon>Ranunculales</taxon>
        <taxon>Menispermaceae</taxon>
        <taxon>Menispermoideae</taxon>
        <taxon>Cissampelideae</taxon>
        <taxon>Stephania</taxon>
    </lineage>
</organism>
<reference evidence="1 2" key="1">
    <citation type="submission" date="2024-01" db="EMBL/GenBank/DDBJ databases">
        <title>Genome assemblies of Stephania.</title>
        <authorList>
            <person name="Yang L."/>
        </authorList>
    </citation>
    <scope>NUCLEOTIDE SEQUENCE [LARGE SCALE GENOMIC DNA]</scope>
    <source>
        <strain evidence="1">JXDWG</strain>
        <tissue evidence="1">Leaf</tissue>
    </source>
</reference>
<evidence type="ECO:0000313" key="1">
    <source>
        <dbReference type="EMBL" id="KAK9148623.1"/>
    </source>
</evidence>
<evidence type="ECO:0000313" key="2">
    <source>
        <dbReference type="Proteomes" id="UP001419268"/>
    </source>
</evidence>
<gene>
    <name evidence="1" type="ORF">Scep_007380</name>
</gene>
<keyword evidence="2" id="KW-1185">Reference proteome</keyword>
<dbReference type="Proteomes" id="UP001419268">
    <property type="component" value="Unassembled WGS sequence"/>
</dbReference>
<sequence length="72" mass="8239">MEIRDFWCVTNLFLTETRTPSSTRTLPPTILLSIHFSSNSQNVDSAISPLWNPTRSLLSGTQHDLFIRHDKP</sequence>
<accession>A0AAP0KBJ2</accession>